<evidence type="ECO:0000256" key="2">
    <source>
        <dbReference type="PROSITE-ProRule" id="PRU00169"/>
    </source>
</evidence>
<evidence type="ECO:0000259" key="3">
    <source>
        <dbReference type="PROSITE" id="PS50110"/>
    </source>
</evidence>
<organism evidence="4 5">
    <name type="scientific">Christiangramia oceanisediminis</name>
    <dbReference type="NCBI Taxonomy" id="2920386"/>
    <lineage>
        <taxon>Bacteria</taxon>
        <taxon>Pseudomonadati</taxon>
        <taxon>Bacteroidota</taxon>
        <taxon>Flavobacteriia</taxon>
        <taxon>Flavobacteriales</taxon>
        <taxon>Flavobacteriaceae</taxon>
        <taxon>Christiangramia</taxon>
    </lineage>
</organism>
<keyword evidence="5" id="KW-1185">Reference proteome</keyword>
<evidence type="ECO:0000256" key="1">
    <source>
        <dbReference type="ARBA" id="ARBA00022553"/>
    </source>
</evidence>
<protein>
    <submittedName>
        <fullName evidence="4">Response regulator</fullName>
    </submittedName>
</protein>
<feature type="domain" description="Response regulatory" evidence="3">
    <location>
        <begin position="6"/>
        <end position="122"/>
    </location>
</feature>
<accession>A0A9X2KVS3</accession>
<dbReference type="SMART" id="SM00448">
    <property type="entry name" value="REC"/>
    <property type="match status" value="1"/>
</dbReference>
<gene>
    <name evidence="4" type="ORF">MKO06_03735</name>
</gene>
<dbReference type="RefSeq" id="WP_241550998.1">
    <property type="nucleotide sequence ID" value="NZ_JANCNS010000001.1"/>
</dbReference>
<dbReference type="GO" id="GO:0000160">
    <property type="term" value="P:phosphorelay signal transduction system"/>
    <property type="evidence" value="ECO:0007669"/>
    <property type="project" value="InterPro"/>
</dbReference>
<dbReference type="SUPFAM" id="SSF52172">
    <property type="entry name" value="CheY-like"/>
    <property type="match status" value="1"/>
</dbReference>
<evidence type="ECO:0000313" key="4">
    <source>
        <dbReference type="EMBL" id="MCP9199005.1"/>
    </source>
</evidence>
<proteinExistence type="predicted"/>
<dbReference type="PROSITE" id="PS50110">
    <property type="entry name" value="RESPONSE_REGULATORY"/>
    <property type="match status" value="1"/>
</dbReference>
<feature type="modified residue" description="4-aspartylphosphate" evidence="2">
    <location>
        <position position="55"/>
    </location>
</feature>
<name>A0A9X2KVS3_9FLAO</name>
<dbReference type="InterPro" id="IPR050595">
    <property type="entry name" value="Bact_response_regulator"/>
</dbReference>
<evidence type="ECO:0000313" key="5">
    <source>
        <dbReference type="Proteomes" id="UP001155280"/>
    </source>
</evidence>
<reference evidence="4" key="1">
    <citation type="submission" date="2022-07" db="EMBL/GenBank/DDBJ databases">
        <title>Gramela sediminis sp. nov., isolated from deep-sea sediment of the Indian Ocean.</title>
        <authorList>
            <person name="Shi H."/>
        </authorList>
    </citation>
    <scope>NUCLEOTIDE SEQUENCE</scope>
    <source>
        <strain evidence="4">GC03-9</strain>
    </source>
</reference>
<dbReference type="PANTHER" id="PTHR44591:SF3">
    <property type="entry name" value="RESPONSE REGULATORY DOMAIN-CONTAINING PROTEIN"/>
    <property type="match status" value="1"/>
</dbReference>
<dbReference type="PANTHER" id="PTHR44591">
    <property type="entry name" value="STRESS RESPONSE REGULATOR PROTEIN 1"/>
    <property type="match status" value="1"/>
</dbReference>
<dbReference type="Gene3D" id="3.40.50.2300">
    <property type="match status" value="1"/>
</dbReference>
<dbReference type="EMBL" id="JANCNS010000001">
    <property type="protein sequence ID" value="MCP9199005.1"/>
    <property type="molecule type" value="Genomic_DNA"/>
</dbReference>
<dbReference type="InterPro" id="IPR001789">
    <property type="entry name" value="Sig_transdc_resp-reg_receiver"/>
</dbReference>
<dbReference type="AlphaFoldDB" id="A0A9X2KVS3"/>
<keyword evidence="1 2" id="KW-0597">Phosphoprotein</keyword>
<sequence length="129" mass="14722">MSNERKILVVDDDSGIGEMLKVLLEFNGYKVFVTEKPEMVHKIIRKEKIDLVLLDLLISGINGSDVCVDLRNSDEKIMRQMPVLMMSALHKAREICNQAGANDFISKPFEIEDLMNKIEELLKDQETAK</sequence>
<dbReference type="Pfam" id="PF00072">
    <property type="entry name" value="Response_reg"/>
    <property type="match status" value="1"/>
</dbReference>
<dbReference type="InterPro" id="IPR011006">
    <property type="entry name" value="CheY-like_superfamily"/>
</dbReference>
<comment type="caution">
    <text evidence="4">The sequence shown here is derived from an EMBL/GenBank/DDBJ whole genome shotgun (WGS) entry which is preliminary data.</text>
</comment>
<dbReference type="Proteomes" id="UP001155280">
    <property type="component" value="Unassembled WGS sequence"/>
</dbReference>